<keyword evidence="1" id="KW-0732">Signal</keyword>
<gene>
    <name evidence="2" type="ORF">SFLOR_v1c07070</name>
</gene>
<keyword evidence="3" id="KW-1185">Reference proteome</keyword>
<protein>
    <recommendedName>
        <fullName evidence="4">Lipoprotein</fullName>
    </recommendedName>
</protein>
<name>A0A2K8SEH2_9MOLU</name>
<feature type="chain" id="PRO_5014940344" description="Lipoprotein" evidence="1">
    <location>
        <begin position="23"/>
        <end position="612"/>
    </location>
</feature>
<feature type="signal peptide" evidence="1">
    <location>
        <begin position="1"/>
        <end position="22"/>
    </location>
</feature>
<dbReference type="OrthoDB" id="401283at2"/>
<dbReference type="KEGG" id="sfz:SFLOR_v1c07070"/>
<evidence type="ECO:0000313" key="2">
    <source>
        <dbReference type="EMBL" id="AUB31755.1"/>
    </source>
</evidence>
<reference evidence="2 3" key="1">
    <citation type="submission" date="2017-12" db="EMBL/GenBank/DDBJ databases">
        <title>Complete genome sequence of Spiroplasma floricola 23-6 (ATCC 29989).</title>
        <authorList>
            <person name="Tsai Y.-M."/>
            <person name="Wu P.-S."/>
            <person name="Lo W.-S."/>
            <person name="Kuo C.-H."/>
        </authorList>
    </citation>
    <scope>NUCLEOTIDE SEQUENCE [LARGE SCALE GENOMIC DNA]</scope>
    <source>
        <strain evidence="2 3">23-6</strain>
    </source>
</reference>
<dbReference type="AlphaFoldDB" id="A0A2K8SEH2"/>
<dbReference type="EMBL" id="CP025057">
    <property type="protein sequence ID" value="AUB31755.1"/>
    <property type="molecule type" value="Genomic_DNA"/>
</dbReference>
<evidence type="ECO:0000256" key="1">
    <source>
        <dbReference type="SAM" id="SignalP"/>
    </source>
</evidence>
<sequence length="612" mass="72028">MKRLLSFLTAFCFISSSTIGVAACSIKSKNNSENSKKDITQIVQDFEQDVTKIWSQHYEKEVRNNLIALESMEEKNEFLNKYNIQKFSKPENKDKLTSQNKQQLTNDVEKLFKSKLLEEKLSDLKKVSKYKVILDEIDSVFEHVELIFNDNFQINSGEIIPGVYIGNVIIDYKIITKYKGLNNIEKFIQSGTLKYTSTDNDTFKEVGEVMYKNIAKDMFTSQETKDSVILKWNNVKQKSSNDLDGYIDSNTDLKLYFDGNKDFHQLLLNTIKKYFNSKFPSLEIRYDKKNIYKTSDFVKENKDYLIINNIAENKESEESFNLTIEKDKKEISKILQGDEESIKFFLLDKYYSNRNISKIRDAYLKTQNEFLTKFLNKNEISEYQKSDSYKLAIAIGYIEFIGPSIKIGKEDSFYNHQMPDFKLIVTYSINGNNEQIQQPFSEFGMRLFDIYKQVYKPNANVAEKEERYGYSYVFGLYFDNYLFSKEQFATFQPKTNSDINEYLKKFDSVYYTRMKELLSKTKGFENIFKNKDIIFTIKATNENLSYEQQRGLAFLSRDDNNAYLILSKWTSNTGDKIFKELEYIEINLFGLIKIKVYFDKNVTYSKGRFILF</sequence>
<evidence type="ECO:0000313" key="3">
    <source>
        <dbReference type="Proteomes" id="UP000231823"/>
    </source>
</evidence>
<dbReference type="Proteomes" id="UP000231823">
    <property type="component" value="Chromosome"/>
</dbReference>
<organism evidence="2 3">
    <name type="scientific">Spiroplasma floricola 23-6</name>
    <dbReference type="NCBI Taxonomy" id="1336749"/>
    <lineage>
        <taxon>Bacteria</taxon>
        <taxon>Bacillati</taxon>
        <taxon>Mycoplasmatota</taxon>
        <taxon>Mollicutes</taxon>
        <taxon>Entomoplasmatales</taxon>
        <taxon>Spiroplasmataceae</taxon>
        <taxon>Spiroplasma</taxon>
    </lineage>
</organism>
<proteinExistence type="predicted"/>
<accession>A0A2K8SEH2</accession>
<evidence type="ECO:0008006" key="4">
    <source>
        <dbReference type="Google" id="ProtNLM"/>
    </source>
</evidence>
<dbReference type="RefSeq" id="WP_100916726.1">
    <property type="nucleotide sequence ID" value="NZ_CP025057.1"/>
</dbReference>
<dbReference type="PROSITE" id="PS51257">
    <property type="entry name" value="PROKAR_LIPOPROTEIN"/>
    <property type="match status" value="1"/>
</dbReference>